<gene>
    <name evidence="1" type="ORF">METZ01_LOCUS21943</name>
</gene>
<organism evidence="1">
    <name type="scientific">marine metagenome</name>
    <dbReference type="NCBI Taxonomy" id="408172"/>
    <lineage>
        <taxon>unclassified sequences</taxon>
        <taxon>metagenomes</taxon>
        <taxon>ecological metagenomes</taxon>
    </lineage>
</organism>
<name>A0A381PSV7_9ZZZZ</name>
<reference evidence="1" key="1">
    <citation type="submission" date="2018-05" db="EMBL/GenBank/DDBJ databases">
        <authorList>
            <person name="Lanie J.A."/>
            <person name="Ng W.-L."/>
            <person name="Kazmierczak K.M."/>
            <person name="Andrzejewski T.M."/>
            <person name="Davidsen T.M."/>
            <person name="Wayne K.J."/>
            <person name="Tettelin H."/>
            <person name="Glass J.I."/>
            <person name="Rusch D."/>
            <person name="Podicherti R."/>
            <person name="Tsui H.-C.T."/>
            <person name="Winkler M.E."/>
        </authorList>
    </citation>
    <scope>NUCLEOTIDE SEQUENCE</scope>
</reference>
<accession>A0A381PSV7</accession>
<dbReference type="AlphaFoldDB" id="A0A381PSV7"/>
<proteinExistence type="predicted"/>
<dbReference type="EMBL" id="UINC01001051">
    <property type="protein sequence ID" value="SUZ69089.1"/>
    <property type="molecule type" value="Genomic_DNA"/>
</dbReference>
<protein>
    <submittedName>
        <fullName evidence="1">Uncharacterized protein</fullName>
    </submittedName>
</protein>
<sequence>MLRPALLSFLLYSNLFAIGGYRTSVVRSENGFIDYANRVIVCRGTADIEEKQSGDGSLDVIGVNLKLSKAEARAHARENLVDLIKQVNFDGRTVAELMVSDRLIESRVESLVSSAFQQGEIEYLEKNQVAIALAVKMSGLAEILVDAEGYLKESMSRPAYLITRSTVPKSERISGIVIDARNVYHIPAMVPKIFNEDYNLVYGPRHYTRSRSVNRGPIGYAHSMDDRNVIRRVGKTPLMVEVKTSSDDINLMVSNADAERIRDADKKFGVLSDCKVLVLLQ</sequence>
<evidence type="ECO:0000313" key="1">
    <source>
        <dbReference type="EMBL" id="SUZ69089.1"/>
    </source>
</evidence>